<evidence type="ECO:0000256" key="1">
    <source>
        <dbReference type="SAM" id="MobiDB-lite"/>
    </source>
</evidence>
<gene>
    <name evidence="2" type="ORF">ASZ90_002324</name>
</gene>
<reference evidence="2" key="1">
    <citation type="journal article" date="2015" name="Proc. Natl. Acad. Sci. U.S.A.">
        <title>Networks of energetic and metabolic interactions define dynamics in microbial communities.</title>
        <authorList>
            <person name="Embree M."/>
            <person name="Liu J.K."/>
            <person name="Al-Bassam M.M."/>
            <person name="Zengler K."/>
        </authorList>
    </citation>
    <scope>NUCLEOTIDE SEQUENCE</scope>
</reference>
<organism evidence="2">
    <name type="scientific">hydrocarbon metagenome</name>
    <dbReference type="NCBI Taxonomy" id="938273"/>
    <lineage>
        <taxon>unclassified sequences</taxon>
        <taxon>metagenomes</taxon>
        <taxon>ecological metagenomes</taxon>
    </lineage>
</organism>
<dbReference type="AlphaFoldDB" id="A0A0W8G3P9"/>
<protein>
    <submittedName>
        <fullName evidence="2">Uncharacterized protein</fullName>
    </submittedName>
</protein>
<feature type="region of interest" description="Disordered" evidence="1">
    <location>
        <begin position="27"/>
        <end position="55"/>
    </location>
</feature>
<comment type="caution">
    <text evidence="2">The sequence shown here is derived from an EMBL/GenBank/DDBJ whole genome shotgun (WGS) entry which is preliminary data.</text>
</comment>
<dbReference type="EMBL" id="LNQE01000286">
    <property type="protein sequence ID" value="KUG27812.1"/>
    <property type="molecule type" value="Genomic_DNA"/>
</dbReference>
<sequence>MKQCLAACLLVSALVLSQTAGVLPAWGAQPETPETPGAPPAIPAQGQTPAADPPASFHGIAWGTPLADVKDMTVVEKNGPAAYAKVTGLSPRIADVAVTEIVYAFCNGLFSGAMATFQGQDRLEAIRDVVSKRYGPPVVPGDGTQAVGWPLGDVMIMLEFDAPIGVGVLSYLHAPTYAPCAGAGEQAPPAASPATEPQAASPTAP</sequence>
<feature type="region of interest" description="Disordered" evidence="1">
    <location>
        <begin position="183"/>
        <end position="205"/>
    </location>
</feature>
<proteinExistence type="predicted"/>
<evidence type="ECO:0000313" key="2">
    <source>
        <dbReference type="EMBL" id="KUG27812.1"/>
    </source>
</evidence>
<accession>A0A0W8G3P9</accession>
<name>A0A0W8G3P9_9ZZZZ</name>